<dbReference type="Proteomes" id="UP000183504">
    <property type="component" value="Unassembled WGS sequence"/>
</dbReference>
<gene>
    <name evidence="1" type="ORF">SSV_2022</name>
</gene>
<name>A0A0B7GNQ8_STRSA</name>
<reference evidence="1 2" key="1">
    <citation type="submission" date="2015-01" db="EMBL/GenBank/DDBJ databases">
        <authorList>
            <person name="Pelicic Vladimir"/>
        </authorList>
    </citation>
    <scope>NUCLEOTIDE SEQUENCE [LARGE SCALE GENOMIC DNA]</scope>
    <source>
        <strain evidence="1 2">2908</strain>
    </source>
</reference>
<accession>A0A0B7GNQ8</accession>
<proteinExistence type="predicted"/>
<sequence>MYSLFYFCCPYYTKFAKNKQKNRQLGGSYREIIMKKKSFRISKQS</sequence>
<dbReference type="EMBL" id="CDMW01000001">
    <property type="protein sequence ID" value="CEL91296.1"/>
    <property type="molecule type" value="Genomic_DNA"/>
</dbReference>
<evidence type="ECO:0000313" key="2">
    <source>
        <dbReference type="Proteomes" id="UP000183504"/>
    </source>
</evidence>
<organism evidence="1 2">
    <name type="scientific">Streptococcus sanguinis</name>
    <dbReference type="NCBI Taxonomy" id="1305"/>
    <lineage>
        <taxon>Bacteria</taxon>
        <taxon>Bacillati</taxon>
        <taxon>Bacillota</taxon>
        <taxon>Bacilli</taxon>
        <taxon>Lactobacillales</taxon>
        <taxon>Streptococcaceae</taxon>
        <taxon>Streptococcus</taxon>
    </lineage>
</organism>
<dbReference type="AlphaFoldDB" id="A0A0B7GNQ8"/>
<evidence type="ECO:0000313" key="1">
    <source>
        <dbReference type="EMBL" id="CEL91296.1"/>
    </source>
</evidence>
<protein>
    <submittedName>
        <fullName evidence="1">Uncharacterized protein</fullName>
    </submittedName>
</protein>